<feature type="domain" description="Guanylate cyclase" evidence="9">
    <location>
        <begin position="952"/>
        <end position="1079"/>
    </location>
</feature>
<feature type="region of interest" description="Disordered" evidence="7">
    <location>
        <begin position="264"/>
        <end position="342"/>
    </location>
</feature>
<keyword evidence="11" id="KW-1185">Reference proteome</keyword>
<evidence type="ECO:0000259" key="9">
    <source>
        <dbReference type="PROSITE" id="PS50125"/>
    </source>
</evidence>
<evidence type="ECO:0000313" key="11">
    <source>
        <dbReference type="Proteomes" id="UP000007797"/>
    </source>
</evidence>
<dbReference type="OrthoDB" id="60033at2759"/>
<feature type="transmembrane region" description="Helical" evidence="8">
    <location>
        <begin position="767"/>
        <end position="790"/>
    </location>
</feature>
<feature type="transmembrane region" description="Helical" evidence="8">
    <location>
        <begin position="179"/>
        <end position="201"/>
    </location>
</feature>
<dbReference type="PANTHER" id="PTHR11920:SF335">
    <property type="entry name" value="GUANYLATE CYCLASE"/>
    <property type="match status" value="1"/>
</dbReference>
<dbReference type="GeneID" id="14866847"/>
<dbReference type="RefSeq" id="XP_004351474.1">
    <property type="nucleotide sequence ID" value="XM_004351422.1"/>
</dbReference>
<dbReference type="GO" id="GO:0035556">
    <property type="term" value="P:intracellular signal transduction"/>
    <property type="evidence" value="ECO:0007669"/>
    <property type="project" value="InterPro"/>
</dbReference>
<dbReference type="InterPro" id="IPR029787">
    <property type="entry name" value="Nucleotide_cyclase"/>
</dbReference>
<dbReference type="EMBL" id="GL883027">
    <property type="protein sequence ID" value="EGG14958.1"/>
    <property type="molecule type" value="Genomic_DNA"/>
</dbReference>
<feature type="region of interest" description="Disordered" evidence="7">
    <location>
        <begin position="572"/>
        <end position="600"/>
    </location>
</feature>
<feature type="compositionally biased region" description="Polar residues" evidence="7">
    <location>
        <begin position="1206"/>
        <end position="1221"/>
    </location>
</feature>
<dbReference type="Gene3D" id="3.30.70.1230">
    <property type="entry name" value="Nucleotide cyclase"/>
    <property type="match status" value="2"/>
</dbReference>
<keyword evidence="3" id="KW-0547">Nucleotide-binding</keyword>
<feature type="transmembrane region" description="Helical" evidence="8">
    <location>
        <begin position="109"/>
        <end position="128"/>
    </location>
</feature>
<evidence type="ECO:0000256" key="2">
    <source>
        <dbReference type="ARBA" id="ARBA00022692"/>
    </source>
</evidence>
<feature type="transmembrane region" description="Helical" evidence="8">
    <location>
        <begin position="851"/>
        <end position="871"/>
    </location>
</feature>
<keyword evidence="2 8" id="KW-0812">Transmembrane</keyword>
<protein>
    <submittedName>
        <fullName evidence="10">Guanylyl cyclase</fullName>
    </submittedName>
</protein>
<dbReference type="GO" id="GO:0004016">
    <property type="term" value="F:adenylate cyclase activity"/>
    <property type="evidence" value="ECO:0007669"/>
    <property type="project" value="TreeGrafter"/>
</dbReference>
<dbReference type="CDD" id="cd07302">
    <property type="entry name" value="CHD"/>
    <property type="match status" value="2"/>
</dbReference>
<evidence type="ECO:0000256" key="1">
    <source>
        <dbReference type="ARBA" id="ARBA00004370"/>
    </source>
</evidence>
<dbReference type="InterPro" id="IPR050401">
    <property type="entry name" value="Cyclic_nucleotide_synthase"/>
</dbReference>
<evidence type="ECO:0000313" key="10">
    <source>
        <dbReference type="EMBL" id="EGG14958.1"/>
    </source>
</evidence>
<feature type="transmembrane region" description="Helical" evidence="8">
    <location>
        <begin position="734"/>
        <end position="755"/>
    </location>
</feature>
<dbReference type="Pfam" id="PF00211">
    <property type="entry name" value="Guanylate_cyc"/>
    <property type="match status" value="2"/>
</dbReference>
<dbReference type="STRING" id="1054147.F4QBI6"/>
<feature type="domain" description="Guanylate cyclase" evidence="9">
    <location>
        <begin position="357"/>
        <end position="479"/>
    </location>
</feature>
<proteinExistence type="predicted"/>
<feature type="compositionally biased region" description="Polar residues" evidence="7">
    <location>
        <begin position="317"/>
        <end position="342"/>
    </location>
</feature>
<evidence type="ECO:0000256" key="4">
    <source>
        <dbReference type="ARBA" id="ARBA00022989"/>
    </source>
</evidence>
<dbReference type="PANTHER" id="PTHR11920">
    <property type="entry name" value="GUANYLYL CYCLASE"/>
    <property type="match status" value="1"/>
</dbReference>
<dbReference type="GO" id="GO:0001653">
    <property type="term" value="F:peptide receptor activity"/>
    <property type="evidence" value="ECO:0007669"/>
    <property type="project" value="TreeGrafter"/>
</dbReference>
<keyword evidence="6" id="KW-0456">Lyase</keyword>
<feature type="transmembrane region" description="Helical" evidence="8">
    <location>
        <begin position="826"/>
        <end position="844"/>
    </location>
</feature>
<dbReference type="GO" id="GO:0004383">
    <property type="term" value="F:guanylate cyclase activity"/>
    <property type="evidence" value="ECO:0007669"/>
    <property type="project" value="TreeGrafter"/>
</dbReference>
<organism evidence="10 11">
    <name type="scientific">Cavenderia fasciculata</name>
    <name type="common">Slime mold</name>
    <name type="synonym">Dictyostelium fasciculatum</name>
    <dbReference type="NCBI Taxonomy" id="261658"/>
    <lineage>
        <taxon>Eukaryota</taxon>
        <taxon>Amoebozoa</taxon>
        <taxon>Evosea</taxon>
        <taxon>Eumycetozoa</taxon>
        <taxon>Dictyostelia</taxon>
        <taxon>Acytosteliales</taxon>
        <taxon>Cavenderiaceae</taxon>
        <taxon>Cavenderia</taxon>
    </lineage>
</organism>
<keyword evidence="4 8" id="KW-1133">Transmembrane helix</keyword>
<evidence type="ECO:0000256" key="6">
    <source>
        <dbReference type="ARBA" id="ARBA00023239"/>
    </source>
</evidence>
<dbReference type="OMA" id="GIKMIHY"/>
<dbReference type="GO" id="GO:0005886">
    <property type="term" value="C:plasma membrane"/>
    <property type="evidence" value="ECO:0007669"/>
    <property type="project" value="TreeGrafter"/>
</dbReference>
<dbReference type="GO" id="GO:0007168">
    <property type="term" value="P:receptor guanylyl cyclase signaling pathway"/>
    <property type="evidence" value="ECO:0007669"/>
    <property type="project" value="TreeGrafter"/>
</dbReference>
<evidence type="ECO:0000256" key="8">
    <source>
        <dbReference type="SAM" id="Phobius"/>
    </source>
</evidence>
<dbReference type="GO" id="GO:0000166">
    <property type="term" value="F:nucleotide binding"/>
    <property type="evidence" value="ECO:0007669"/>
    <property type="project" value="UniProtKB-KW"/>
</dbReference>
<dbReference type="PROSITE" id="PS50125">
    <property type="entry name" value="GUANYLATE_CYCLASE_2"/>
    <property type="match status" value="2"/>
</dbReference>
<evidence type="ECO:0000256" key="5">
    <source>
        <dbReference type="ARBA" id="ARBA00023136"/>
    </source>
</evidence>
<dbReference type="InterPro" id="IPR001054">
    <property type="entry name" value="A/G_cyclase"/>
</dbReference>
<feature type="region of interest" description="Disordered" evidence="7">
    <location>
        <begin position="1194"/>
        <end position="1221"/>
    </location>
</feature>
<gene>
    <name evidence="10" type="primary">gcA</name>
    <name evidence="10" type="ORF">DFA_10832</name>
</gene>
<feature type="transmembrane region" description="Helical" evidence="8">
    <location>
        <begin position="37"/>
        <end position="63"/>
    </location>
</feature>
<keyword evidence="5 8" id="KW-0472">Membrane</keyword>
<dbReference type="Proteomes" id="UP000007797">
    <property type="component" value="Unassembled WGS sequence"/>
</dbReference>
<comment type="subcellular location">
    <subcellularLocation>
        <location evidence="1">Membrane</location>
    </subcellularLocation>
</comment>
<dbReference type="SMART" id="SM00044">
    <property type="entry name" value="CYCc"/>
    <property type="match status" value="2"/>
</dbReference>
<feature type="transmembrane region" description="Helical" evidence="8">
    <location>
        <begin position="140"/>
        <end position="173"/>
    </location>
</feature>
<name>F4QBI6_CACFS</name>
<reference evidence="11" key="1">
    <citation type="journal article" date="2011" name="Genome Res.">
        <title>Phylogeny-wide analysis of social amoeba genomes highlights ancient origins for complex intercellular communication.</title>
        <authorList>
            <person name="Heidel A.J."/>
            <person name="Lawal H.M."/>
            <person name="Felder M."/>
            <person name="Schilde C."/>
            <person name="Helps N.R."/>
            <person name="Tunggal B."/>
            <person name="Rivero F."/>
            <person name="John U."/>
            <person name="Schleicher M."/>
            <person name="Eichinger L."/>
            <person name="Platzer M."/>
            <person name="Noegel A.A."/>
            <person name="Schaap P."/>
            <person name="Gloeckner G."/>
        </authorList>
    </citation>
    <scope>NUCLEOTIDE SEQUENCE [LARGE SCALE GENOMIC DNA]</scope>
    <source>
        <strain evidence="11">SH3</strain>
    </source>
</reference>
<evidence type="ECO:0000256" key="7">
    <source>
        <dbReference type="SAM" id="MobiDB-lite"/>
    </source>
</evidence>
<evidence type="ECO:0000256" key="3">
    <source>
        <dbReference type="ARBA" id="ARBA00022741"/>
    </source>
</evidence>
<dbReference type="KEGG" id="dfa:DFA_10832"/>
<dbReference type="AlphaFoldDB" id="F4QBI6"/>
<accession>F4QBI6</accession>
<dbReference type="SUPFAM" id="SSF55073">
    <property type="entry name" value="Nucleotide cyclase"/>
    <property type="match status" value="2"/>
</dbReference>
<feature type="compositionally biased region" description="Low complexity" evidence="7">
    <location>
        <begin position="266"/>
        <end position="311"/>
    </location>
</feature>
<feature type="transmembrane region" description="Helical" evidence="8">
    <location>
        <begin position="802"/>
        <end position="820"/>
    </location>
</feature>
<sequence length="1221" mass="137367">MFELPNVKRKYRGWKKYVKFLDLRFPRIQEEHHFQSYYFHIYVVQIRIAISFLTAVLLLALIVDYVSPLDIRLLPALLPFSFINQETTSSSPPSPSQPPIIDDESLRSMIIRVSTVGCLCAFFLFTFTERFKKLWKFYSCAMSFVAILIASGLTFLPAAISTIGLSIFYFLYFLLYNEIYYKSMLLISTLLFVSLVFLMSISRYREQLIRDKFRILESLKLQSIRSAKVINQMLPTVVVQRLRLQSSKEQSLSSIVSETTKSTLPSASSESYSNSSSSRGSTRGELTSSPSSSIIAIDISPSSSSGNSSPIGDNESIHTPTTTRRQPNIVDPQSPSSLQPGQYSGEELIVDKYEQVTVLFCEIVNFVALVDRMSSKVVITLLNEIYTSFDRMTDLYGVTKVEHIGNVYMVVGGCPETCLDHAHRVANMSLGMLSIVQRFEVVQVRFGMHTGPVIGGIIGKKKLSWHLFGDTINTASRMASHGSIGKIQCSQASQQLLRSKFLLEDRGKIQVKGKGIMRTFYLVKTKTLDKRYTAIFTLPRDPEKLYKLDYIPQVDLSEVHINENVINHAEINQETTTTTTPRPRKGSIFSSVIPHTKGGSSSVGLSAGKNMVNQLHQTLSAGTESLGRSTMKKNQVTFLKAADQISNSPSRSRASSFGGEDDIAQQDDFDGINLANIGKGVSGSNVIHQSNTLNLAKVERDLRKHYTLDKIALQFKSRDNIVEMEFLKDHNKVVFNKILLSMLFSSVIFALAAISDYFTLKGSDNQAYIRITCIRFGLVFLQLLYILLVSKSQTLRDYIQQLASFYFIIIQALLIVLISLPPLNDVPIDGLLVSEIMIIITICYNFSGIRFINANIVTLFCIFFFQISLLWKETPRSIMMSHNFYLVAAIFLNVCTSYLDELFLRQNWVHGKLLDKDRRETEQLVSDILPMYVVLKMKQGIQLIYDEFEHVTIFLSDIVGFTEISTRLSPSQLVETLNQIYSTFDDLAERHGVLKVATIGDAYLCVCGCPEKKLDHAERVVAMAMDMLEAIKSIKTVDNIPVRMRIGIHTGPVVTGVTGIKMVHYQLWGDSVQVTQQMESNGCPDRIHLSEATASLLHHKYIFEDRGDSIIKKRKMRTFFISRERQPSDPPYIPPPVVVVAPMLVPANSTTTTSHTHGNIGGTITFNANNNNGMMMGMIQEEEEEEDSKILTITGDDEDDDEVHSASYNNISSDSLYTPQR</sequence>